<dbReference type="PANTHER" id="PTHR42732:SF3">
    <property type="entry name" value="HYDROLASE"/>
    <property type="match status" value="1"/>
</dbReference>
<sequence>MPQPSTGPTETLSDQSNTVPRPEYPRPGFVREEWRNLNGTWQFAFDPGDSGLERGLVHQELDGRIVVPFCPESELSGIGDPDFHPAVWYRRTVRVPARWAGRRVLLHFGAVDHDATVWADGREVGRHSGGFTSFTVDLGDVAGGGAEAGDDGHEVVIVVRARDTPHGPQARGKQSVEYANSACNYTRTTGIWQTVWMEPVADVHLRRPRITPDLGSGAFHLELPLSANRPGYRVRATLRDADGDAVVRADVPADLDLAPRMVLAVPAGRRRPWSPRDPYLYSVLIEVVDAAGRVSDSAVCTAGLRSVAIDGKRLLLNGRPVFQRLVLDQGWYPDGLMTAPDDAALVRDIELSLAAGFNGARLHQKVFEERFLHHADRLGYLVWGEFGDWGCAGGATTRDNQRPTAGYTAQWLEALERDYSHPSIVGWCPLNETHQKLHDRQTVLDDVTRSMFLATKAADRSRPVIDASGYSHRVAETDVYDSHSYEQDPALFRARMAGLDKDAPFINPDERDTDAVWSLPYRGQPYFCSEFGGIWWNPEEAAAHRDGPENEATADDADRSVSWGYGQRPRTEEEFQQRFAGLTAVLLDDPHMFGYCYTQLTDVFQEQNGVYRFDRAPKLDVGRLRAAQERRAAFEEPASDGAVGGTSGEGDVSDGAER</sequence>
<dbReference type="SUPFAM" id="SSF51445">
    <property type="entry name" value="(Trans)glycosidases"/>
    <property type="match status" value="1"/>
</dbReference>
<feature type="region of interest" description="Disordered" evidence="4">
    <location>
        <begin position="543"/>
        <end position="564"/>
    </location>
</feature>
<dbReference type="SUPFAM" id="SSF49785">
    <property type="entry name" value="Galactose-binding domain-like"/>
    <property type="match status" value="1"/>
</dbReference>
<feature type="region of interest" description="Disordered" evidence="4">
    <location>
        <begin position="1"/>
        <end position="27"/>
    </location>
</feature>
<evidence type="ECO:0000256" key="2">
    <source>
        <dbReference type="ARBA" id="ARBA00022801"/>
    </source>
</evidence>
<dbReference type="InterPro" id="IPR006104">
    <property type="entry name" value="Glyco_hydro_2_N"/>
</dbReference>
<dbReference type="InterPro" id="IPR051913">
    <property type="entry name" value="GH2_Domain-Containing"/>
</dbReference>
<dbReference type="Gene3D" id="2.60.40.10">
    <property type="entry name" value="Immunoglobulins"/>
    <property type="match status" value="1"/>
</dbReference>
<protein>
    <submittedName>
        <fullName evidence="8">Beta-galactosidase</fullName>
    </submittedName>
</protein>
<dbReference type="Gene3D" id="2.60.120.260">
    <property type="entry name" value="Galactose-binding domain-like"/>
    <property type="match status" value="1"/>
</dbReference>
<evidence type="ECO:0000259" key="5">
    <source>
        <dbReference type="Pfam" id="PF00703"/>
    </source>
</evidence>
<accession>A0A1U9R1P6</accession>
<dbReference type="Gene3D" id="3.20.20.80">
    <property type="entry name" value="Glycosidases"/>
    <property type="match status" value="1"/>
</dbReference>
<dbReference type="InterPro" id="IPR013783">
    <property type="entry name" value="Ig-like_fold"/>
</dbReference>
<evidence type="ECO:0000256" key="3">
    <source>
        <dbReference type="ARBA" id="ARBA00023295"/>
    </source>
</evidence>
<dbReference type="KEGG" id="snw:BBN63_33900"/>
<evidence type="ECO:0000256" key="1">
    <source>
        <dbReference type="ARBA" id="ARBA00007401"/>
    </source>
</evidence>
<dbReference type="RefSeq" id="WP_078079121.1">
    <property type="nucleotide sequence ID" value="NZ_CP018047.1"/>
</dbReference>
<dbReference type="PANTHER" id="PTHR42732">
    <property type="entry name" value="BETA-GALACTOSIDASE"/>
    <property type="match status" value="1"/>
</dbReference>
<keyword evidence="2" id="KW-0378">Hydrolase</keyword>
<gene>
    <name evidence="8" type="ORF">BBN63_33900</name>
</gene>
<dbReference type="Proteomes" id="UP000189677">
    <property type="component" value="Chromosome"/>
</dbReference>
<dbReference type="AlphaFoldDB" id="A0A1U9R1P6"/>
<comment type="similarity">
    <text evidence="1">Belongs to the glycosyl hydrolase 2 family.</text>
</comment>
<dbReference type="Pfam" id="PF02836">
    <property type="entry name" value="Glyco_hydro_2_C"/>
    <property type="match status" value="1"/>
</dbReference>
<name>A0A1U9R1P6_STRNV</name>
<reference evidence="8 9" key="1">
    <citation type="submission" date="2016-11" db="EMBL/GenBank/DDBJ databases">
        <title>Complete genome sequence of Streptomyces niveus SCSIO 3406.</title>
        <authorList>
            <person name="Zhu Q."/>
            <person name="Cheng W."/>
            <person name="Song Y."/>
            <person name="Li Q."/>
            <person name="Ju J."/>
        </authorList>
    </citation>
    <scope>NUCLEOTIDE SEQUENCE [LARGE SCALE GENOMIC DNA]</scope>
    <source>
        <strain evidence="8 9">SCSIO 3406</strain>
    </source>
</reference>
<organism evidence="8 9">
    <name type="scientific">Streptomyces niveus</name>
    <name type="common">Streptomyces spheroides</name>
    <dbReference type="NCBI Taxonomy" id="193462"/>
    <lineage>
        <taxon>Bacteria</taxon>
        <taxon>Bacillati</taxon>
        <taxon>Actinomycetota</taxon>
        <taxon>Actinomycetes</taxon>
        <taxon>Kitasatosporales</taxon>
        <taxon>Streptomycetaceae</taxon>
        <taxon>Streptomyces</taxon>
    </lineage>
</organism>
<feature type="domain" description="Glycosyl hydrolases family 2 sugar binding" evidence="7">
    <location>
        <begin position="81"/>
        <end position="141"/>
    </location>
</feature>
<evidence type="ECO:0000313" key="9">
    <source>
        <dbReference type="Proteomes" id="UP000189677"/>
    </source>
</evidence>
<proteinExistence type="inferred from homology"/>
<dbReference type="EMBL" id="CP018047">
    <property type="protein sequence ID" value="AQU70426.1"/>
    <property type="molecule type" value="Genomic_DNA"/>
</dbReference>
<feature type="domain" description="Glycoside hydrolase family 2 immunoglobulin-like beta-sandwich" evidence="5">
    <location>
        <begin position="203"/>
        <end position="305"/>
    </location>
</feature>
<feature type="domain" description="Glycoside hydrolase family 2 catalytic" evidence="6">
    <location>
        <begin position="308"/>
        <end position="470"/>
    </location>
</feature>
<dbReference type="Pfam" id="PF02837">
    <property type="entry name" value="Glyco_hydro_2_N"/>
    <property type="match status" value="1"/>
</dbReference>
<keyword evidence="9" id="KW-1185">Reference proteome</keyword>
<dbReference type="OrthoDB" id="9762066at2"/>
<dbReference type="Pfam" id="PF00703">
    <property type="entry name" value="Glyco_hydro_2"/>
    <property type="match status" value="1"/>
</dbReference>
<dbReference type="InterPro" id="IPR008979">
    <property type="entry name" value="Galactose-bd-like_sf"/>
</dbReference>
<feature type="compositionally biased region" description="Polar residues" evidence="4">
    <location>
        <begin position="1"/>
        <end position="19"/>
    </location>
</feature>
<dbReference type="InterPro" id="IPR006103">
    <property type="entry name" value="Glyco_hydro_2_cat"/>
</dbReference>
<dbReference type="InterPro" id="IPR036156">
    <property type="entry name" value="Beta-gal/glucu_dom_sf"/>
</dbReference>
<evidence type="ECO:0000259" key="6">
    <source>
        <dbReference type="Pfam" id="PF02836"/>
    </source>
</evidence>
<dbReference type="InterPro" id="IPR017853">
    <property type="entry name" value="GH"/>
</dbReference>
<dbReference type="GO" id="GO:0004553">
    <property type="term" value="F:hydrolase activity, hydrolyzing O-glycosyl compounds"/>
    <property type="evidence" value="ECO:0007669"/>
    <property type="project" value="InterPro"/>
</dbReference>
<evidence type="ECO:0000256" key="4">
    <source>
        <dbReference type="SAM" id="MobiDB-lite"/>
    </source>
</evidence>
<dbReference type="InterPro" id="IPR006102">
    <property type="entry name" value="Ig-like_GH2"/>
</dbReference>
<keyword evidence="3" id="KW-0326">Glycosidase</keyword>
<dbReference type="GO" id="GO:0005975">
    <property type="term" value="P:carbohydrate metabolic process"/>
    <property type="evidence" value="ECO:0007669"/>
    <property type="project" value="InterPro"/>
</dbReference>
<feature type="region of interest" description="Disordered" evidence="4">
    <location>
        <begin position="629"/>
        <end position="658"/>
    </location>
</feature>
<evidence type="ECO:0000259" key="7">
    <source>
        <dbReference type="Pfam" id="PF02837"/>
    </source>
</evidence>
<dbReference type="SUPFAM" id="SSF49303">
    <property type="entry name" value="beta-Galactosidase/glucuronidase domain"/>
    <property type="match status" value="1"/>
</dbReference>
<evidence type="ECO:0000313" key="8">
    <source>
        <dbReference type="EMBL" id="AQU70426.1"/>
    </source>
</evidence>